<dbReference type="InterPro" id="IPR050491">
    <property type="entry name" value="AmpC-like"/>
</dbReference>
<dbReference type="EnsemblProtists" id="PYU1_T014765">
    <property type="protein sequence ID" value="PYU1_T014765"/>
    <property type="gene ID" value="PYU1_G014734"/>
</dbReference>
<feature type="region of interest" description="Disordered" evidence="1">
    <location>
        <begin position="1"/>
        <end position="21"/>
    </location>
</feature>
<evidence type="ECO:0000313" key="4">
    <source>
        <dbReference type="EnsemblProtists" id="PYU1_T014765"/>
    </source>
</evidence>
<reference evidence="4" key="3">
    <citation type="submission" date="2015-02" db="UniProtKB">
        <authorList>
            <consortium name="EnsemblProtists"/>
        </authorList>
    </citation>
    <scope>IDENTIFICATION</scope>
    <source>
        <strain evidence="4">DAOM BR144</strain>
    </source>
</reference>
<dbReference type="InterPro" id="IPR001466">
    <property type="entry name" value="Beta-lactam-related"/>
</dbReference>
<evidence type="ECO:0000256" key="1">
    <source>
        <dbReference type="SAM" id="MobiDB-lite"/>
    </source>
</evidence>
<keyword evidence="2" id="KW-0472">Membrane</keyword>
<feature type="transmembrane region" description="Helical" evidence="2">
    <location>
        <begin position="35"/>
        <end position="57"/>
    </location>
</feature>
<dbReference type="HOGENOM" id="CLU_556103_0_0_1"/>
<keyword evidence="2" id="KW-1133">Transmembrane helix</keyword>
<name>K3XC16_GLOUD</name>
<dbReference type="Pfam" id="PF00144">
    <property type="entry name" value="Beta-lactamase"/>
    <property type="match status" value="1"/>
</dbReference>
<evidence type="ECO:0000259" key="3">
    <source>
        <dbReference type="Pfam" id="PF00144"/>
    </source>
</evidence>
<dbReference type="InParanoid" id="K3XC16"/>
<dbReference type="VEuPathDB" id="FungiDB:PYU1_G014734"/>
<dbReference type="STRING" id="431595.K3XC16"/>
<dbReference type="Proteomes" id="UP000019132">
    <property type="component" value="Unassembled WGS sequence"/>
</dbReference>
<dbReference type="PANTHER" id="PTHR46825">
    <property type="entry name" value="D-ALANYL-D-ALANINE-CARBOXYPEPTIDASE/ENDOPEPTIDASE AMPH"/>
    <property type="match status" value="1"/>
</dbReference>
<proteinExistence type="predicted"/>
<dbReference type="Gene3D" id="3.40.710.10">
    <property type="entry name" value="DD-peptidase/beta-lactamase superfamily"/>
    <property type="match status" value="1"/>
</dbReference>
<reference evidence="5" key="1">
    <citation type="journal article" date="2010" name="Genome Biol.">
        <title>Genome sequence of the necrotrophic plant pathogen Pythium ultimum reveals original pathogenicity mechanisms and effector repertoire.</title>
        <authorList>
            <person name="Levesque C.A."/>
            <person name="Brouwer H."/>
            <person name="Cano L."/>
            <person name="Hamilton J.P."/>
            <person name="Holt C."/>
            <person name="Huitema E."/>
            <person name="Raffaele S."/>
            <person name="Robideau G.P."/>
            <person name="Thines M."/>
            <person name="Win J."/>
            <person name="Zerillo M.M."/>
            <person name="Beakes G.W."/>
            <person name="Boore J.L."/>
            <person name="Busam D."/>
            <person name="Dumas B."/>
            <person name="Ferriera S."/>
            <person name="Fuerstenberg S.I."/>
            <person name="Gachon C.M."/>
            <person name="Gaulin E."/>
            <person name="Govers F."/>
            <person name="Grenville-Briggs L."/>
            <person name="Horner N."/>
            <person name="Hostetler J."/>
            <person name="Jiang R.H."/>
            <person name="Johnson J."/>
            <person name="Krajaejun T."/>
            <person name="Lin H."/>
            <person name="Meijer H.J."/>
            <person name="Moore B."/>
            <person name="Morris P."/>
            <person name="Phuntmart V."/>
            <person name="Puiu D."/>
            <person name="Shetty J."/>
            <person name="Stajich J.E."/>
            <person name="Tripathy S."/>
            <person name="Wawra S."/>
            <person name="van West P."/>
            <person name="Whitty B.R."/>
            <person name="Coutinho P.M."/>
            <person name="Henrissat B."/>
            <person name="Martin F."/>
            <person name="Thomas P.D."/>
            <person name="Tyler B.M."/>
            <person name="De Vries R.P."/>
            <person name="Kamoun S."/>
            <person name="Yandell M."/>
            <person name="Tisserat N."/>
            <person name="Buell C.R."/>
        </authorList>
    </citation>
    <scope>NUCLEOTIDE SEQUENCE</scope>
    <source>
        <strain evidence="5">DAOM:BR144</strain>
    </source>
</reference>
<evidence type="ECO:0000256" key="2">
    <source>
        <dbReference type="SAM" id="Phobius"/>
    </source>
</evidence>
<protein>
    <recommendedName>
        <fullName evidence="3">Beta-lactamase-related domain-containing protein</fullName>
    </recommendedName>
</protein>
<dbReference type="EMBL" id="ADOS01001599">
    <property type="status" value="NOT_ANNOTATED_CDS"/>
    <property type="molecule type" value="Genomic_DNA"/>
</dbReference>
<sequence>MKEGLPLLQEPAPPSAATTTASPTIMALQRRKRRIGRATGSFAVALLVTLVLMLVSWSSTQTASPTELESIMDEYRTNGFSGVVRVSHNGEGKFSDWMGHANEEFEVPMAKHSIFPIGSNSKIFTAVAMYQLQERGLVNLSAPVNEYLNHADFVAFGFANQTQWCPRVLQPAPSSSANCENVTFVNLLNMGSGIDGRVVNDLAYYKGSIAKHVGAFINEPLVFRPGTNYSYTHANYVLLSYMIEKLSGQQLDAYLSKQIFQPIGLKRTYYDPYSGGRYVHKGFVNQYADFYTQPRATVATETVQQKKEYLSTGTCSPDVNSGALSGAGGIHSTMKDMHRVYKDLFHNRGRKSKVLSEASIRAMAQTRNPVRPSYAQGIEVAFDEADVAREWPSTISSCGQMKCVVTCLAMQMPSADSSVIAGAFTNHIEFIFPTWDAFEQWQPNQLWVASPTGTPSNGALTNGFDQSDYQVGGLSWALLDAFLRYTRATEN</sequence>
<reference evidence="5" key="2">
    <citation type="submission" date="2010-04" db="EMBL/GenBank/DDBJ databases">
        <authorList>
            <person name="Buell R."/>
            <person name="Hamilton J."/>
            <person name="Hostetler J."/>
        </authorList>
    </citation>
    <scope>NUCLEOTIDE SEQUENCE [LARGE SCALE GENOMIC DNA]</scope>
    <source>
        <strain evidence="5">DAOM:BR144</strain>
    </source>
</reference>
<dbReference type="OMA" id="FPMGAHV"/>
<dbReference type="InterPro" id="IPR012338">
    <property type="entry name" value="Beta-lactam/transpept-like"/>
</dbReference>
<dbReference type="eggNOG" id="ENOG502QTJ7">
    <property type="taxonomic scope" value="Eukaryota"/>
</dbReference>
<dbReference type="SUPFAM" id="SSF56601">
    <property type="entry name" value="beta-lactamase/transpeptidase-like"/>
    <property type="match status" value="1"/>
</dbReference>
<dbReference type="PANTHER" id="PTHR46825:SF9">
    <property type="entry name" value="BETA-LACTAMASE-RELATED DOMAIN-CONTAINING PROTEIN"/>
    <property type="match status" value="1"/>
</dbReference>
<evidence type="ECO:0000313" key="5">
    <source>
        <dbReference type="Proteomes" id="UP000019132"/>
    </source>
</evidence>
<organism evidence="4 5">
    <name type="scientific">Globisporangium ultimum (strain ATCC 200006 / CBS 805.95 / DAOM BR144)</name>
    <name type="common">Pythium ultimum</name>
    <dbReference type="NCBI Taxonomy" id="431595"/>
    <lineage>
        <taxon>Eukaryota</taxon>
        <taxon>Sar</taxon>
        <taxon>Stramenopiles</taxon>
        <taxon>Oomycota</taxon>
        <taxon>Peronosporomycetes</taxon>
        <taxon>Pythiales</taxon>
        <taxon>Pythiaceae</taxon>
        <taxon>Globisporangium</taxon>
    </lineage>
</organism>
<keyword evidence="5" id="KW-1185">Reference proteome</keyword>
<keyword evidence="2" id="KW-0812">Transmembrane</keyword>
<accession>K3XC16</accession>
<dbReference type="AlphaFoldDB" id="K3XC16"/>
<feature type="domain" description="Beta-lactamase-related" evidence="3">
    <location>
        <begin position="72"/>
        <end position="366"/>
    </location>
</feature>